<organism evidence="2">
    <name type="scientific">viral metagenome</name>
    <dbReference type="NCBI Taxonomy" id="1070528"/>
    <lineage>
        <taxon>unclassified sequences</taxon>
        <taxon>metagenomes</taxon>
        <taxon>organismal metagenomes</taxon>
    </lineage>
</organism>
<protein>
    <submittedName>
        <fullName evidence="2">Uncharacterized protein</fullName>
    </submittedName>
</protein>
<accession>A0A6C0EKP0</accession>
<proteinExistence type="predicted"/>
<evidence type="ECO:0000256" key="1">
    <source>
        <dbReference type="SAM" id="MobiDB-lite"/>
    </source>
</evidence>
<dbReference type="AlphaFoldDB" id="A0A6C0EKP0"/>
<feature type="compositionally biased region" description="Basic residues" evidence="1">
    <location>
        <begin position="1"/>
        <end position="58"/>
    </location>
</feature>
<sequence length="213" mass="25495">MVRSNKKKLSRKRTTSKSKKPQKHTKKQNKRLKQPKKTKTRKSKRKTRKLKRKSRKLKGGIDFNNPIISKTQNNPLDINITEHHSNIASFTNFPELKQIIYPNDQGRVYFYFKHNNDKIYLFQFLYNNNFNEDMLDTATIFLRILKDNTKNEEEQYVDEDLNILTTTDIEDGDFFNELNTFINENLKNKKPNTLTYIKKNELQKILTDNILNY</sequence>
<reference evidence="2" key="1">
    <citation type="journal article" date="2020" name="Nature">
        <title>Giant virus diversity and host interactions through global metagenomics.</title>
        <authorList>
            <person name="Schulz F."/>
            <person name="Roux S."/>
            <person name="Paez-Espino D."/>
            <person name="Jungbluth S."/>
            <person name="Walsh D.A."/>
            <person name="Denef V.J."/>
            <person name="McMahon K.D."/>
            <person name="Konstantinidis K.T."/>
            <person name="Eloe-Fadrosh E.A."/>
            <person name="Kyrpides N.C."/>
            <person name="Woyke T."/>
        </authorList>
    </citation>
    <scope>NUCLEOTIDE SEQUENCE</scope>
    <source>
        <strain evidence="2">GVMAG-M-3300000115-19</strain>
    </source>
</reference>
<name>A0A6C0EKP0_9ZZZZ</name>
<dbReference type="EMBL" id="MN738846">
    <property type="protein sequence ID" value="QHT27935.1"/>
    <property type="molecule type" value="Genomic_DNA"/>
</dbReference>
<feature type="region of interest" description="Disordered" evidence="1">
    <location>
        <begin position="1"/>
        <end position="68"/>
    </location>
</feature>
<evidence type="ECO:0000313" key="2">
    <source>
        <dbReference type="EMBL" id="QHT27935.1"/>
    </source>
</evidence>